<feature type="transmembrane region" description="Helical" evidence="2">
    <location>
        <begin position="25"/>
        <end position="47"/>
    </location>
</feature>
<keyword evidence="2" id="KW-0812">Transmembrane</keyword>
<feature type="region of interest" description="Disordered" evidence="1">
    <location>
        <begin position="202"/>
        <end position="274"/>
    </location>
</feature>
<feature type="compositionally biased region" description="Polar residues" evidence="1">
    <location>
        <begin position="317"/>
        <end position="335"/>
    </location>
</feature>
<accession>A0ABV5UZ57</accession>
<gene>
    <name evidence="3" type="ORF">ACFFN0_02125</name>
</gene>
<feature type="compositionally biased region" description="Acidic residues" evidence="1">
    <location>
        <begin position="220"/>
        <end position="229"/>
    </location>
</feature>
<dbReference type="Proteomes" id="UP001589613">
    <property type="component" value="Unassembled WGS sequence"/>
</dbReference>
<dbReference type="RefSeq" id="WP_141339357.1">
    <property type="nucleotide sequence ID" value="NZ_JBHMAX010000005.1"/>
</dbReference>
<evidence type="ECO:0000313" key="3">
    <source>
        <dbReference type="EMBL" id="MFB9730835.1"/>
    </source>
</evidence>
<evidence type="ECO:0000256" key="2">
    <source>
        <dbReference type="SAM" id="Phobius"/>
    </source>
</evidence>
<feature type="region of interest" description="Disordered" evidence="1">
    <location>
        <begin position="310"/>
        <end position="335"/>
    </location>
</feature>
<keyword evidence="4" id="KW-1185">Reference proteome</keyword>
<feature type="transmembrane region" description="Helical" evidence="2">
    <location>
        <begin position="172"/>
        <end position="196"/>
    </location>
</feature>
<keyword evidence="2" id="KW-0472">Membrane</keyword>
<name>A0ABV5UZ57_9MICO</name>
<proteinExistence type="predicted"/>
<keyword evidence="2" id="KW-1133">Transmembrane helix</keyword>
<comment type="caution">
    <text evidence="3">The sequence shown here is derived from an EMBL/GenBank/DDBJ whole genome shotgun (WGS) entry which is preliminary data.</text>
</comment>
<feature type="compositionally biased region" description="Basic and acidic residues" evidence="1">
    <location>
        <begin position="250"/>
        <end position="261"/>
    </location>
</feature>
<feature type="compositionally biased region" description="Basic and acidic residues" evidence="1">
    <location>
        <begin position="1"/>
        <end position="10"/>
    </location>
</feature>
<evidence type="ECO:0000256" key="1">
    <source>
        <dbReference type="SAM" id="MobiDB-lite"/>
    </source>
</evidence>
<reference evidence="3 4" key="1">
    <citation type="submission" date="2024-09" db="EMBL/GenBank/DDBJ databases">
        <authorList>
            <person name="Sun Q."/>
            <person name="Mori K."/>
        </authorList>
    </citation>
    <scope>NUCLEOTIDE SEQUENCE [LARGE SCALE GENOMIC DNA]</scope>
    <source>
        <strain evidence="3 4">JCM 12763</strain>
    </source>
</reference>
<evidence type="ECO:0000313" key="4">
    <source>
        <dbReference type="Proteomes" id="UP001589613"/>
    </source>
</evidence>
<sequence length="335" mass="34677">MPAEPSDRAPRTPTSRGRLRRSGRAMTRVGLVLLLISLVVTLVAGLATRSLVNNLRDNSAELLDGTATVPLSQGDQRSLYVTGGLVAPGEIVPTPVEDIRCTVAGPEGEVPVAHLSDDDQRVGVDNPLARFQVVGSFRASTSGEHTIDCSGLGVVVAPEVSPADGLLRVGGLMLGSLGVFGGATLALIGGVLLLVVRHGTDEGDDDGQELDVAAQPPSEGAEEWWEEETVSPAAVPAGAEDPLDAAAPARTDDPDGPRDVGSDVPEGAGPVDFDVVTEDDYVDLSDEELAALSDEEVAQLVESGALVFVDEDGEVVSDTTPGQDDGSAEQQDTYR</sequence>
<feature type="region of interest" description="Disordered" evidence="1">
    <location>
        <begin position="1"/>
        <end position="22"/>
    </location>
</feature>
<organism evidence="3 4">
    <name type="scientific">Ornithinimicrobium kibberense</name>
    <dbReference type="NCBI Taxonomy" id="282060"/>
    <lineage>
        <taxon>Bacteria</taxon>
        <taxon>Bacillati</taxon>
        <taxon>Actinomycetota</taxon>
        <taxon>Actinomycetes</taxon>
        <taxon>Micrococcales</taxon>
        <taxon>Ornithinimicrobiaceae</taxon>
        <taxon>Ornithinimicrobium</taxon>
    </lineage>
</organism>
<protein>
    <submittedName>
        <fullName evidence="3">Uncharacterized protein</fullName>
    </submittedName>
</protein>
<dbReference type="EMBL" id="JBHMAX010000005">
    <property type="protein sequence ID" value="MFB9730835.1"/>
    <property type="molecule type" value="Genomic_DNA"/>
</dbReference>